<evidence type="ECO:0000256" key="10">
    <source>
        <dbReference type="ARBA" id="ARBA00022553"/>
    </source>
</evidence>
<dbReference type="GO" id="GO:0003682">
    <property type="term" value="F:chromatin binding"/>
    <property type="evidence" value="ECO:0007669"/>
    <property type="project" value="Ensembl"/>
</dbReference>
<comment type="catalytic activity">
    <reaction evidence="22">
        <text>L-lysyl-[histone] + acetyl-CoA = N(6)-acetyl-L-lysyl-[histone] + CoA + H(+)</text>
        <dbReference type="Rhea" id="RHEA:21992"/>
        <dbReference type="Rhea" id="RHEA-COMP:9845"/>
        <dbReference type="Rhea" id="RHEA-COMP:11338"/>
        <dbReference type="ChEBI" id="CHEBI:15378"/>
        <dbReference type="ChEBI" id="CHEBI:29969"/>
        <dbReference type="ChEBI" id="CHEBI:57287"/>
        <dbReference type="ChEBI" id="CHEBI:57288"/>
        <dbReference type="ChEBI" id="CHEBI:61930"/>
        <dbReference type="EC" id="2.3.1.48"/>
    </reaction>
    <physiologicalReaction direction="left-to-right" evidence="22">
        <dbReference type="Rhea" id="RHEA:21993"/>
    </physiologicalReaction>
</comment>
<protein>
    <recommendedName>
        <fullName evidence="24">Germinal-center associated nuclear protein</fullName>
        <ecNumber evidence="5">2.3.1.48</ecNumber>
    </recommendedName>
</protein>
<dbReference type="InterPro" id="IPR045107">
    <property type="entry name" value="SAC3/GANP/THP3"/>
</dbReference>
<keyword evidence="8" id="KW-0488">Methylation</keyword>
<dbReference type="Pfam" id="PF16769">
    <property type="entry name" value="MCM3AP_GANP"/>
    <property type="match status" value="1"/>
</dbReference>
<evidence type="ECO:0000256" key="18">
    <source>
        <dbReference type="ARBA" id="ARBA00023132"/>
    </source>
</evidence>
<feature type="compositionally biased region" description="Low complexity" evidence="26">
    <location>
        <begin position="387"/>
        <end position="403"/>
    </location>
</feature>
<dbReference type="InterPro" id="IPR031907">
    <property type="entry name" value="MCM3AP_GANP"/>
</dbReference>
<feature type="region of interest" description="Disordered" evidence="26">
    <location>
        <begin position="165"/>
        <end position="326"/>
    </location>
</feature>
<accession>U3J6I4</accession>
<dbReference type="OMA" id="DMTIFWH"/>
<keyword evidence="20" id="KW-0012">Acyltransferase</keyword>
<dbReference type="PROSITE" id="PS50250">
    <property type="entry name" value="PCI"/>
    <property type="match status" value="1"/>
</dbReference>
<dbReference type="STRING" id="8840.ENSAPLP00000015111"/>
<dbReference type="Pfam" id="PF03399">
    <property type="entry name" value="SAC3_GANP"/>
    <property type="match status" value="1"/>
</dbReference>
<dbReference type="InterPro" id="IPR031910">
    <property type="entry name" value="GANP_CID_dom"/>
</dbReference>
<dbReference type="PANTHER" id="PTHR12436">
    <property type="entry name" value="80 KDA MCM3-ASSOCIATED PROTEIN"/>
    <property type="match status" value="1"/>
</dbReference>
<comment type="similarity">
    <text evidence="21">Belongs to the SAC3 family.</text>
</comment>
<evidence type="ECO:0000256" key="12">
    <source>
        <dbReference type="ARBA" id="ARBA00022816"/>
    </source>
</evidence>
<keyword evidence="13" id="KW-0391">Immunity</keyword>
<dbReference type="Gene3D" id="6.10.250.1340">
    <property type="match status" value="1"/>
</dbReference>
<evidence type="ECO:0000256" key="4">
    <source>
        <dbReference type="ARBA" id="ARBA00004642"/>
    </source>
</evidence>
<dbReference type="GO" id="GO:0010484">
    <property type="term" value="F:histone H3 acetyltransferase activity"/>
    <property type="evidence" value="ECO:0007669"/>
    <property type="project" value="Ensembl"/>
</dbReference>
<evidence type="ECO:0000256" key="16">
    <source>
        <dbReference type="ARBA" id="ARBA00023010"/>
    </source>
</evidence>
<dbReference type="Ensembl" id="ENSAPLT00000015902.2">
    <property type="protein sequence ID" value="ENSAPLP00000015111.2"/>
    <property type="gene ID" value="ENSAPLG00000015213.2"/>
</dbReference>
<dbReference type="GO" id="GO:0044615">
    <property type="term" value="C:nuclear pore nuclear basket"/>
    <property type="evidence" value="ECO:0007669"/>
    <property type="project" value="Ensembl"/>
</dbReference>
<dbReference type="InterPro" id="IPR012677">
    <property type="entry name" value="Nucleotide-bd_a/b_plait_sf"/>
</dbReference>
<dbReference type="SUPFAM" id="SSF54928">
    <property type="entry name" value="RNA-binding domain, RBD"/>
    <property type="match status" value="1"/>
</dbReference>
<dbReference type="Pfam" id="PF16766">
    <property type="entry name" value="CID_GANP"/>
    <property type="match status" value="1"/>
</dbReference>
<dbReference type="GO" id="GO:0070390">
    <property type="term" value="C:transcription export complex 2"/>
    <property type="evidence" value="ECO:0007669"/>
    <property type="project" value="Ensembl"/>
</dbReference>
<evidence type="ECO:0000313" key="28">
    <source>
        <dbReference type="Ensembl" id="ENSAPLP00000015111.2"/>
    </source>
</evidence>
<feature type="compositionally biased region" description="Gly residues" evidence="26">
    <location>
        <begin position="291"/>
        <end position="304"/>
    </location>
</feature>
<reference evidence="28" key="3">
    <citation type="submission" date="2025-09" db="UniProtKB">
        <authorList>
            <consortium name="Ensembl"/>
        </authorList>
    </citation>
    <scope>IDENTIFICATION</scope>
</reference>
<keyword evidence="14" id="KW-0653">Protein transport</keyword>
<feature type="compositionally biased region" description="Low complexity" evidence="26">
    <location>
        <begin position="203"/>
        <end position="224"/>
    </location>
</feature>
<keyword evidence="15" id="KW-0007">Acetylation</keyword>
<evidence type="ECO:0000256" key="20">
    <source>
        <dbReference type="ARBA" id="ARBA00023315"/>
    </source>
</evidence>
<dbReference type="GO" id="GO:0005654">
    <property type="term" value="C:nucleoplasm"/>
    <property type="evidence" value="ECO:0007669"/>
    <property type="project" value="UniProtKB-SubCell"/>
</dbReference>
<evidence type="ECO:0000256" key="3">
    <source>
        <dbReference type="ARBA" id="ARBA00004567"/>
    </source>
</evidence>
<dbReference type="GO" id="GO:0005694">
    <property type="term" value="C:chromosome"/>
    <property type="evidence" value="ECO:0007669"/>
    <property type="project" value="UniProtKB-SubCell"/>
</dbReference>
<keyword evidence="12" id="KW-0509">mRNA transport</keyword>
<evidence type="ECO:0000256" key="8">
    <source>
        <dbReference type="ARBA" id="ARBA00022481"/>
    </source>
</evidence>
<dbReference type="GO" id="GO:0005829">
    <property type="term" value="C:cytosol"/>
    <property type="evidence" value="ECO:0007669"/>
    <property type="project" value="Ensembl"/>
</dbReference>
<keyword evidence="7" id="KW-0158">Chromosome</keyword>
<feature type="region of interest" description="Disordered" evidence="26">
    <location>
        <begin position="640"/>
        <end position="695"/>
    </location>
</feature>
<evidence type="ECO:0000256" key="13">
    <source>
        <dbReference type="ARBA" id="ARBA00022859"/>
    </source>
</evidence>
<evidence type="ECO:0000256" key="14">
    <source>
        <dbReference type="ARBA" id="ARBA00022927"/>
    </source>
</evidence>
<keyword evidence="17 25" id="KW-0175">Coiled coil</keyword>
<dbReference type="GeneTree" id="ENSGT00940000156322"/>
<comment type="function">
    <text evidence="23">As a component of the TREX-2 complex, involved in the export of mRNAs to the cytoplasm through the nuclear pores. Through the acetylation of histones, affects the assembly of nucleosomes at immunoglobulin variable region genes and promotes the recruitment and positioning of transcription complex to favor DNA cytosine deaminase AICDA/AID targeting, hence promoting somatic hypermutations.</text>
</comment>
<feature type="compositionally biased region" description="Basic and acidic residues" evidence="26">
    <location>
        <begin position="641"/>
        <end position="661"/>
    </location>
</feature>
<keyword evidence="10" id="KW-0597">Phosphoprotein</keyword>
<dbReference type="EC" id="2.3.1.48" evidence="5"/>
<dbReference type="GO" id="GO:0003676">
    <property type="term" value="F:nucleic acid binding"/>
    <property type="evidence" value="ECO:0007669"/>
    <property type="project" value="InterPro"/>
</dbReference>
<evidence type="ECO:0000256" key="26">
    <source>
        <dbReference type="SAM" id="MobiDB-lite"/>
    </source>
</evidence>
<dbReference type="GO" id="GO:0016973">
    <property type="term" value="P:poly(A)+ mRNA export from nucleus"/>
    <property type="evidence" value="ECO:0007669"/>
    <property type="project" value="Ensembl"/>
</dbReference>
<keyword evidence="18" id="KW-0906">Nuclear pore complex</keyword>
<feature type="compositionally biased region" description="Low complexity" evidence="26">
    <location>
        <begin position="263"/>
        <end position="273"/>
    </location>
</feature>
<proteinExistence type="inferred from homology"/>
<name>U3J6I4_ANAPP</name>
<dbReference type="GO" id="GO:0042393">
    <property type="term" value="F:histone binding"/>
    <property type="evidence" value="ECO:0007669"/>
    <property type="project" value="Ensembl"/>
</dbReference>
<evidence type="ECO:0000256" key="21">
    <source>
        <dbReference type="ARBA" id="ARBA00038443"/>
    </source>
</evidence>
<feature type="region of interest" description="Disordered" evidence="26">
    <location>
        <begin position="363"/>
        <end position="486"/>
    </location>
</feature>
<evidence type="ECO:0000256" key="9">
    <source>
        <dbReference type="ARBA" id="ARBA00022490"/>
    </source>
</evidence>
<feature type="region of interest" description="Disordered" evidence="26">
    <location>
        <begin position="499"/>
        <end position="561"/>
    </location>
</feature>
<feature type="compositionally biased region" description="Low complexity" evidence="26">
    <location>
        <begin position="678"/>
        <end position="689"/>
    </location>
</feature>
<evidence type="ECO:0000256" key="23">
    <source>
        <dbReference type="ARBA" id="ARBA00055631"/>
    </source>
</evidence>
<evidence type="ECO:0000256" key="2">
    <source>
        <dbReference type="ARBA" id="ARBA00004496"/>
    </source>
</evidence>
<keyword evidence="16" id="KW-0811">Translocation</keyword>
<evidence type="ECO:0000256" key="19">
    <source>
        <dbReference type="ARBA" id="ARBA00023242"/>
    </source>
</evidence>
<feature type="compositionally biased region" description="Low complexity" evidence="26">
    <location>
        <begin position="420"/>
        <end position="429"/>
    </location>
</feature>
<organism evidence="28 29">
    <name type="scientific">Anas platyrhynchos platyrhynchos</name>
    <name type="common">Northern mallard</name>
    <dbReference type="NCBI Taxonomy" id="8840"/>
    <lineage>
        <taxon>Eukaryota</taxon>
        <taxon>Metazoa</taxon>
        <taxon>Chordata</taxon>
        <taxon>Craniata</taxon>
        <taxon>Vertebrata</taxon>
        <taxon>Euteleostomi</taxon>
        <taxon>Archelosauria</taxon>
        <taxon>Archosauria</taxon>
        <taxon>Dinosauria</taxon>
        <taxon>Saurischia</taxon>
        <taxon>Theropoda</taxon>
        <taxon>Coelurosauria</taxon>
        <taxon>Aves</taxon>
        <taxon>Neognathae</taxon>
        <taxon>Galloanserae</taxon>
        <taxon>Anseriformes</taxon>
        <taxon>Anatidae</taxon>
        <taxon>Anatinae</taxon>
        <taxon>Anas</taxon>
    </lineage>
</organism>
<dbReference type="PANTHER" id="PTHR12436:SF3">
    <property type="entry name" value="GERMINAL-CENTER ASSOCIATED NUCLEAR PROTEIN"/>
    <property type="match status" value="1"/>
</dbReference>
<reference evidence="28 29" key="1">
    <citation type="submission" date="2017-10" db="EMBL/GenBank/DDBJ databases">
        <title>A new Pekin duck reference genome.</title>
        <authorList>
            <person name="Hou Z.-C."/>
            <person name="Zhou Z.-K."/>
            <person name="Zhu F."/>
            <person name="Hou S.-S."/>
        </authorList>
    </citation>
    <scope>NUCLEOTIDE SEQUENCE [LARGE SCALE GENOMIC DNA]</scope>
</reference>
<evidence type="ECO:0000256" key="24">
    <source>
        <dbReference type="ARBA" id="ARBA00069544"/>
    </source>
</evidence>
<dbReference type="InterPro" id="IPR000717">
    <property type="entry name" value="PCI_dom"/>
</dbReference>
<dbReference type="Proteomes" id="UP000016666">
    <property type="component" value="Chromosome 7"/>
</dbReference>
<dbReference type="GO" id="GO:0016446">
    <property type="term" value="P:somatic hypermutation of immunoglobulin genes"/>
    <property type="evidence" value="ECO:0007669"/>
    <property type="project" value="Ensembl"/>
</dbReference>
<evidence type="ECO:0000256" key="6">
    <source>
        <dbReference type="ARBA" id="ARBA00022448"/>
    </source>
</evidence>
<dbReference type="GO" id="GO:0015031">
    <property type="term" value="P:protein transport"/>
    <property type="evidence" value="ECO:0007669"/>
    <property type="project" value="UniProtKB-KW"/>
</dbReference>
<sequence>MTSRAWGSLPHGRYEKGKPFRFCDGARPDSVCAPCMLPKVPVATPTWCCAGSRASGTIRGLRSPAREQRGDVTNLSCKSRELLHGEGALGRAVASPNPEILEAWLDACFGRGMGWVLPRRAVGAHRQDALQVLPGSVPRDVLHPEEDVPQVVLVAAARPRQLAGRQAVRGEGQHVGGLGALPVGAVQPPHQPVAGTHQRHVEAGGAQRGQQGAEGAAQRGSAQGYGALRVADHQAHGARRPPPAPRLPETRRLRGPASPPRSPAAAAMSAGPPFRGPPAFPLRFGQPAVFGPGGGGGGSGGGSSTGLSFGPAPAAFGQPFGLGQPPAFPAGSSFSFKPPTNLGGFEASGAGAGAFSAPEFRFKTPDASSSSSSSSFKPLPGAEAEKGPAAPAAFTFSPPFGFSPEPPAPEPAAGGGSGGFSFSRPAAAALGRPEEAGEAAPKGLKRKEERERSPRRAAAATTAGAGGSGRAAAAPPEKRAVLLSRPRGGALFGRTLQEVLRSQGRGHRDRGDAAEPERGGPAEEPVVVVEGREPARADVPPGSAGRRVRSSESTDSMGGLAPGELTAIQCKNIPDYLNDRTVLEKHFGQFVKVRRVMTRRNKKMAILHFFDHASAALAKKKAKELHKDIVTFWQKKKTSPAKREFSSKEKKAGEDEERQNNEEQNYQHSPLRKPLIRSSASAVMSGKSSPAKKPGLRKALQFEADLFDTSSEGQNSEATSLSSLSNLIGLVAETSEERYRLLDQRDKIMRQARIKRTDLGKAKTVIGTCPDMCPEKERYMRETRNQLSSFELLLGSDKVDHAAAIKEYSRSSADQEEPLPHELRPSEVLSMTMDYLVTNIMDQGEGNYREWYDFVWNRTRGIRKDITQQHLCNPLMVSLIEKCARFHIHCAHHLCEEPMSSFDAKINNENMTKCLQSLKEMYHDLANKGIYCKSEAEFRGYNVLLNLNKGDILREVQQFHPEVRNSPEVRFAVQAFAALNSNNFVRFFKLVQAASYLNACLLHCYFNQIRKDALKSLNIAYTVSTQRCTVFPLDHLVRMLLFKDCEEATDFISYYGLSVSDGAYVELNRSAFLEPDGLPKPRKSLFVSQKLTVSVGEVVNGGPLPSVPHHVPVSSFNGQNKYTGGSISVDQASSSQKSSVEATEVRVESKGVDLDVTAVRAQPQAHLLPSLLPRPLVPILPPAQAISQSAGQPEPLSSKPQPVYTDTDIAEVVDGLVHDVLKGECREVGRAGADYVTAAICTSETTVEELVAEVMEEVLRQVVGSTLSAERERVKEERRRVEEERQRQEREQLIKQLSQLVGMELMEEVINETVQEASANELKCALERDRQARIARCSEEVCGHVMDHFLEDEIFQIAKETLQELQCFCKYLQRWRQAVAARTKLKRQMRAFPAAPCCTDPQNKLKALSPSAEWPIAMENLCRKLVNLGNGGKLGISCTRLNWLRNKTVHEIRIHHFLQQLLSDLAWTPLDLTSLITEHIPFQQDQVFWKVLLVLPSDEYAEDDLNRVLVDWFKTKFIGDKSWKKNASCTEGRIQTLTLFNSPGMQGSRSINVSVCVKVVHGVLSDSELDAANMQKDLLGTSGFILFLPPRVRSEDVAEEDVYWLSALLQLKQLLQVKPFHPIVPLVVVVPTAEEAIEKEVEEGLMLQDLISAQLISDYIIVELSGSINDLQGSKRIAAAVGWLVSQCPNSLKICSQTLQEYIEDGIDGEFGKRFYLDWKERRLAGLPSQEPGAIIELYNSVLQFLSDAASSEHLCDLSWPVTEFSKPGGNKLLPHLQWNMPDHLAWLKKAVLSFQIPYLDLPPLGAPWSPVCHMIFQYVSQIANSSHTQPLIQSQVENLLSKTYQKWKNRTLGSSDGPSVDEIPWDAILAVCIDHKLRDWKPPKLPVAPEAVSEDGQIRVYYFKEHLQNFAIPYVWEQARLRTQEEIRQGNERSRIKSTVSFKKPCSVSMMPEQNGAGMSMLLSQGRSIPSADPLTDTTSARDLLPERLLRQLQQEKMESRRFEEQLQQCLTEDTEPLGDFMGLPLYLPQSLVSTPAISGPLIRSSMSPVQGAGSQAGCELLEDNLSPILSDRLKHLQRLLRANREGEVASELHLSTLMDMVDI</sequence>
<evidence type="ECO:0000256" key="7">
    <source>
        <dbReference type="ARBA" id="ARBA00022454"/>
    </source>
</evidence>
<dbReference type="Gene3D" id="3.30.70.330">
    <property type="match status" value="1"/>
</dbReference>
<feature type="compositionally biased region" description="Basic and acidic residues" evidence="26">
    <location>
        <begin position="509"/>
        <end position="521"/>
    </location>
</feature>
<dbReference type="InterPro" id="IPR005062">
    <property type="entry name" value="SAC3/GANP/THP3_conserved"/>
</dbReference>
<keyword evidence="19" id="KW-0539">Nucleus</keyword>
<evidence type="ECO:0000256" key="11">
    <source>
        <dbReference type="ARBA" id="ARBA00022679"/>
    </source>
</evidence>
<reference evidence="28" key="2">
    <citation type="submission" date="2025-08" db="UniProtKB">
        <authorList>
            <consortium name="Ensembl"/>
        </authorList>
    </citation>
    <scope>IDENTIFICATION</scope>
</reference>
<keyword evidence="29" id="KW-1185">Reference proteome</keyword>
<feature type="coiled-coil region" evidence="25">
    <location>
        <begin position="1264"/>
        <end position="1300"/>
    </location>
</feature>
<feature type="domain" description="PCI" evidence="27">
    <location>
        <begin position="907"/>
        <end position="1081"/>
    </location>
</feature>
<evidence type="ECO:0000256" key="17">
    <source>
        <dbReference type="ARBA" id="ARBA00023054"/>
    </source>
</evidence>
<dbReference type="HOGENOM" id="CLU_001842_1_0_1"/>
<evidence type="ECO:0000256" key="1">
    <source>
        <dbReference type="ARBA" id="ARBA00004286"/>
    </source>
</evidence>
<dbReference type="FunFam" id="1.25.40.990:FF:000003">
    <property type="entry name" value="germinal-center associated nuclear protein isoform X2"/>
    <property type="match status" value="1"/>
</dbReference>
<keyword evidence="11" id="KW-0808">Transferase</keyword>
<evidence type="ECO:0000256" key="5">
    <source>
        <dbReference type="ARBA" id="ARBA00013184"/>
    </source>
</evidence>
<keyword evidence="6" id="KW-0813">Transport</keyword>
<evidence type="ECO:0000256" key="25">
    <source>
        <dbReference type="SAM" id="Coils"/>
    </source>
</evidence>
<evidence type="ECO:0000256" key="22">
    <source>
        <dbReference type="ARBA" id="ARBA00048940"/>
    </source>
</evidence>
<dbReference type="GO" id="GO:0034728">
    <property type="term" value="P:nucleosome organization"/>
    <property type="evidence" value="ECO:0007669"/>
    <property type="project" value="Ensembl"/>
</dbReference>
<dbReference type="Gene3D" id="1.25.40.990">
    <property type="match status" value="1"/>
</dbReference>
<evidence type="ECO:0000259" key="27">
    <source>
        <dbReference type="PROSITE" id="PS50250"/>
    </source>
</evidence>
<evidence type="ECO:0000313" key="29">
    <source>
        <dbReference type="Proteomes" id="UP000016666"/>
    </source>
</evidence>
<keyword evidence="9" id="KW-0963">Cytoplasm</keyword>
<comment type="subcellular location">
    <subcellularLocation>
        <location evidence="1">Chromosome</location>
    </subcellularLocation>
    <subcellularLocation>
        <location evidence="2">Cytoplasm</location>
    </subcellularLocation>
    <subcellularLocation>
        <location evidence="3">Nucleus</location>
        <location evidence="3">Nuclear pore complex</location>
    </subcellularLocation>
    <subcellularLocation>
        <location evidence="4">Nucleus</location>
        <location evidence="4">Nucleoplasm</location>
    </subcellularLocation>
</comment>
<feature type="compositionally biased region" description="Low complexity" evidence="26">
    <location>
        <begin position="1126"/>
        <end position="1140"/>
    </location>
</feature>
<dbReference type="InterPro" id="IPR035979">
    <property type="entry name" value="RBD_domain_sf"/>
</dbReference>
<evidence type="ECO:0000256" key="15">
    <source>
        <dbReference type="ARBA" id="ARBA00022990"/>
    </source>
</evidence>
<gene>
    <name evidence="28" type="primary">MCM3AP</name>
</gene>
<dbReference type="GO" id="GO:0031965">
    <property type="term" value="C:nuclear membrane"/>
    <property type="evidence" value="ECO:0007669"/>
    <property type="project" value="Ensembl"/>
</dbReference>
<feature type="region of interest" description="Disordered" evidence="26">
    <location>
        <begin position="1124"/>
        <end position="1144"/>
    </location>
</feature>